<reference evidence="5" key="1">
    <citation type="submission" date="2016-06" db="UniProtKB">
        <authorList>
            <consortium name="WormBaseParasite"/>
        </authorList>
    </citation>
    <scope>IDENTIFICATION</scope>
</reference>
<gene>
    <name evidence="3" type="ORF">SSLN_LOCUS12542</name>
</gene>
<evidence type="ECO:0000313" key="5">
    <source>
        <dbReference type="WBParaSite" id="SSLN_0001301401-mRNA-1"/>
    </source>
</evidence>
<name>A0A183T7U4_SCHSO</name>
<evidence type="ECO:0000256" key="1">
    <source>
        <dbReference type="SAM" id="MobiDB-lite"/>
    </source>
</evidence>
<protein>
    <submittedName>
        <fullName evidence="5">Endo/exonuclease/phosphatase domain-containing protein</fullName>
    </submittedName>
</protein>
<dbReference type="SUPFAM" id="SSF56219">
    <property type="entry name" value="DNase I-like"/>
    <property type="match status" value="1"/>
</dbReference>
<evidence type="ECO:0000313" key="4">
    <source>
        <dbReference type="Proteomes" id="UP000275846"/>
    </source>
</evidence>
<dbReference type="Pfam" id="PF03372">
    <property type="entry name" value="Exo_endo_phos"/>
    <property type="match status" value="1"/>
</dbReference>
<dbReference type="InterPro" id="IPR005135">
    <property type="entry name" value="Endo/exonuclease/phosphatase"/>
</dbReference>
<dbReference type="EMBL" id="UYSU01037351">
    <property type="protein sequence ID" value="VDL98927.1"/>
    <property type="molecule type" value="Genomic_DNA"/>
</dbReference>
<reference evidence="3 4" key="2">
    <citation type="submission" date="2018-11" db="EMBL/GenBank/DDBJ databases">
        <authorList>
            <consortium name="Pathogen Informatics"/>
        </authorList>
    </citation>
    <scope>NUCLEOTIDE SEQUENCE [LARGE SCALE GENOMIC DNA]</scope>
    <source>
        <strain evidence="3 4">NST_G2</strain>
    </source>
</reference>
<dbReference type="InterPro" id="IPR036691">
    <property type="entry name" value="Endo/exonu/phosph_ase_sf"/>
</dbReference>
<dbReference type="OrthoDB" id="6627613at2759"/>
<feature type="region of interest" description="Disordered" evidence="1">
    <location>
        <begin position="1"/>
        <end position="34"/>
    </location>
</feature>
<feature type="domain" description="Endonuclease/exonuclease/phosphatase" evidence="2">
    <location>
        <begin position="113"/>
        <end position="248"/>
    </location>
</feature>
<sequence>MLLRPSLTDTNLLPVAPRSWAQPSSHTPDNRKDRRAIPGEGLWYCTSSHPVRLLHSPYHFSLSFPPCPPFCSPPCPSHLSFCQPTPLPHLHSPISPSLFPLPPQSKTSYGEGDMQSFARELARYKVNIAALNETRFSEQGQLEDVGAGYTYFGSGRPKAERRDAGVAFAIRNVIVGRLPCLPQGINDRLRSLLLPLWGYKFTIIISVYAPPMTSSDAAKDKFYEDLHALLATVPKADKLIVLGDFNAHIETDHVSGEECLVPMVSPASMTMTSFSYEPAQSIA</sequence>
<dbReference type="WBParaSite" id="SSLN_0001301401-mRNA-1">
    <property type="protein sequence ID" value="SSLN_0001301401-mRNA-1"/>
    <property type="gene ID" value="SSLN_0001301401"/>
</dbReference>
<evidence type="ECO:0000313" key="3">
    <source>
        <dbReference type="EMBL" id="VDL98927.1"/>
    </source>
</evidence>
<proteinExistence type="predicted"/>
<dbReference type="STRING" id="70667.A0A183T7U4"/>
<dbReference type="AlphaFoldDB" id="A0A183T7U4"/>
<keyword evidence="4" id="KW-1185">Reference proteome</keyword>
<evidence type="ECO:0000259" key="2">
    <source>
        <dbReference type="Pfam" id="PF03372"/>
    </source>
</evidence>
<dbReference type="Gene3D" id="3.60.10.10">
    <property type="entry name" value="Endonuclease/exonuclease/phosphatase"/>
    <property type="match status" value="1"/>
</dbReference>
<dbReference type="Proteomes" id="UP000275846">
    <property type="component" value="Unassembled WGS sequence"/>
</dbReference>
<organism evidence="5">
    <name type="scientific">Schistocephalus solidus</name>
    <name type="common">Tapeworm</name>
    <dbReference type="NCBI Taxonomy" id="70667"/>
    <lineage>
        <taxon>Eukaryota</taxon>
        <taxon>Metazoa</taxon>
        <taxon>Spiralia</taxon>
        <taxon>Lophotrochozoa</taxon>
        <taxon>Platyhelminthes</taxon>
        <taxon>Cestoda</taxon>
        <taxon>Eucestoda</taxon>
        <taxon>Diphyllobothriidea</taxon>
        <taxon>Diphyllobothriidae</taxon>
        <taxon>Schistocephalus</taxon>
    </lineage>
</organism>
<accession>A0A183T7U4</accession>
<dbReference type="GO" id="GO:0003824">
    <property type="term" value="F:catalytic activity"/>
    <property type="evidence" value="ECO:0007669"/>
    <property type="project" value="InterPro"/>
</dbReference>